<evidence type="ECO:0008006" key="3">
    <source>
        <dbReference type="Google" id="ProtNLM"/>
    </source>
</evidence>
<proteinExistence type="predicted"/>
<gene>
    <name evidence="1" type="ORF">H2509_11540</name>
</gene>
<reference evidence="1 2" key="1">
    <citation type="submission" date="2020-07" db="EMBL/GenBank/DDBJ databases">
        <title>Stappia sp., F7233, whole genome shotgun sequencing project.</title>
        <authorList>
            <person name="Jiang S."/>
            <person name="Liu Z.W."/>
            <person name="Du Z.J."/>
        </authorList>
    </citation>
    <scope>NUCLEOTIDE SEQUENCE [LARGE SCALE GENOMIC DNA]</scope>
    <source>
        <strain evidence="1 2">F7233</strain>
    </source>
</reference>
<evidence type="ECO:0000313" key="2">
    <source>
        <dbReference type="Proteomes" id="UP000541109"/>
    </source>
</evidence>
<dbReference type="InterPro" id="IPR023346">
    <property type="entry name" value="Lysozyme-like_dom_sf"/>
</dbReference>
<dbReference type="Gene3D" id="1.10.530.10">
    <property type="match status" value="1"/>
</dbReference>
<name>A0A839AG61_9HYPH</name>
<dbReference type="SUPFAM" id="SSF53955">
    <property type="entry name" value="Lysozyme-like"/>
    <property type="match status" value="1"/>
</dbReference>
<dbReference type="EMBL" id="JACFXV010000053">
    <property type="protein sequence ID" value="MBA5777757.1"/>
    <property type="molecule type" value="Genomic_DNA"/>
</dbReference>
<comment type="caution">
    <text evidence="1">The sequence shown here is derived from an EMBL/GenBank/DDBJ whole genome shotgun (WGS) entry which is preliminary data.</text>
</comment>
<evidence type="ECO:0000313" key="1">
    <source>
        <dbReference type="EMBL" id="MBA5777757.1"/>
    </source>
</evidence>
<dbReference type="RefSeq" id="WP_182165408.1">
    <property type="nucleotide sequence ID" value="NZ_JACFXV010000053.1"/>
</dbReference>
<sequence length="212" mass="23921">MKFDRSRFYDGVRQSIFGGRVRQLTVDNIEDIFDYWFARHPENPPAQLAYILATVRAEVGLNMVPVRESFAASDQEARKRLAGRDYARTAGDYGHAYYGRGYVQLTWLENYRKQSRKLGIDLVQFPDRALETAVAIRILVEGMLDGDFNGKGFGLAHYVDAKKQDFVEARRTVNGRDRAVEIAGYAERFLTAIRAGLAADAGVFQISPSATR</sequence>
<organism evidence="1 2">
    <name type="scientific">Stappia albiluteola</name>
    <dbReference type="NCBI Taxonomy" id="2758565"/>
    <lineage>
        <taxon>Bacteria</taxon>
        <taxon>Pseudomonadati</taxon>
        <taxon>Pseudomonadota</taxon>
        <taxon>Alphaproteobacteria</taxon>
        <taxon>Hyphomicrobiales</taxon>
        <taxon>Stappiaceae</taxon>
        <taxon>Stappia</taxon>
    </lineage>
</organism>
<accession>A0A839AG61</accession>
<protein>
    <recommendedName>
        <fullName evidence="3">Glycoside hydrolase family 19 catalytic domain-containing protein</fullName>
    </recommendedName>
</protein>
<keyword evidence="2" id="KW-1185">Reference proteome</keyword>
<dbReference type="Proteomes" id="UP000541109">
    <property type="component" value="Unassembled WGS sequence"/>
</dbReference>
<dbReference type="AlphaFoldDB" id="A0A839AG61"/>